<gene>
    <name evidence="4" type="primary">thiE_2</name>
    <name evidence="4" type="ORF">JGUZn3_18100</name>
</gene>
<dbReference type="Gene3D" id="3.20.20.70">
    <property type="entry name" value="Aldolase class I"/>
    <property type="match status" value="1"/>
</dbReference>
<evidence type="ECO:0000256" key="2">
    <source>
        <dbReference type="ARBA" id="ARBA00022977"/>
    </source>
</evidence>
<comment type="pathway">
    <text evidence="1">Cofactor biosynthesis; thiamine diphosphate biosynthesis.</text>
</comment>
<dbReference type="InterPro" id="IPR013785">
    <property type="entry name" value="Aldolase_TIM"/>
</dbReference>
<dbReference type="Pfam" id="PF02581">
    <property type="entry name" value="TMP-TENI"/>
    <property type="match status" value="1"/>
</dbReference>
<evidence type="ECO:0000313" key="4">
    <source>
        <dbReference type="EMBL" id="QNT79024.1"/>
    </source>
</evidence>
<dbReference type="PANTHER" id="PTHR20857">
    <property type="entry name" value="THIAMINE-PHOSPHATE PYROPHOSPHORYLASE"/>
    <property type="match status" value="1"/>
</dbReference>
<evidence type="ECO:0000313" key="5">
    <source>
        <dbReference type="Proteomes" id="UP000516349"/>
    </source>
</evidence>
<keyword evidence="2" id="KW-0784">Thiamine biosynthesis</keyword>
<protein>
    <submittedName>
        <fullName evidence="4">Thiamine-phosphate synthase</fullName>
        <ecNumber evidence="4">2.5.1.3</ecNumber>
    </submittedName>
</protein>
<keyword evidence="5" id="KW-1185">Reference proteome</keyword>
<evidence type="ECO:0000256" key="1">
    <source>
        <dbReference type="ARBA" id="ARBA00004948"/>
    </source>
</evidence>
<dbReference type="InterPro" id="IPR022998">
    <property type="entry name" value="ThiamineP_synth_TenI"/>
</dbReference>
<name>A0A7H1NTB4_9PROT</name>
<dbReference type="EC" id="2.5.1.3" evidence="4"/>
<organism evidence="4 5">
    <name type="scientific">Entomobacter blattae</name>
    <dbReference type="NCBI Taxonomy" id="2762277"/>
    <lineage>
        <taxon>Bacteria</taxon>
        <taxon>Pseudomonadati</taxon>
        <taxon>Pseudomonadota</taxon>
        <taxon>Alphaproteobacteria</taxon>
        <taxon>Acetobacterales</taxon>
        <taxon>Acetobacteraceae</taxon>
        <taxon>Entomobacter</taxon>
    </lineage>
</organism>
<dbReference type="EMBL" id="CP060244">
    <property type="protein sequence ID" value="QNT79024.1"/>
    <property type="molecule type" value="Genomic_DNA"/>
</dbReference>
<feature type="domain" description="Thiamine phosphate synthase/TenI" evidence="3">
    <location>
        <begin position="7"/>
        <end position="192"/>
    </location>
</feature>
<dbReference type="CDD" id="cd00564">
    <property type="entry name" value="TMP_TenI"/>
    <property type="match status" value="1"/>
</dbReference>
<dbReference type="Proteomes" id="UP000516349">
    <property type="component" value="Chromosome"/>
</dbReference>
<dbReference type="KEGG" id="ebla:JGUZn3_18100"/>
<keyword evidence="4" id="KW-0808">Transferase</keyword>
<dbReference type="PANTHER" id="PTHR20857:SF15">
    <property type="entry name" value="THIAMINE-PHOSPHATE SYNTHASE"/>
    <property type="match status" value="1"/>
</dbReference>
<reference evidence="4 5" key="1">
    <citation type="submission" date="2020-08" db="EMBL/GenBank/DDBJ databases">
        <title>Complete genome sequence of Entomobacter blattae G55GP.</title>
        <authorList>
            <person name="Poehlein A."/>
            <person name="Guzman J."/>
            <person name="Daniel R."/>
            <person name="Vilcinskas A."/>
        </authorList>
    </citation>
    <scope>NUCLEOTIDE SEQUENCE [LARGE SCALE GENOMIC DNA]</scope>
    <source>
        <strain evidence="4 5">G55GP</strain>
    </source>
</reference>
<dbReference type="SUPFAM" id="SSF51391">
    <property type="entry name" value="Thiamin phosphate synthase"/>
    <property type="match status" value="1"/>
</dbReference>
<dbReference type="GO" id="GO:0005737">
    <property type="term" value="C:cytoplasm"/>
    <property type="evidence" value="ECO:0007669"/>
    <property type="project" value="TreeGrafter"/>
</dbReference>
<dbReference type="RefSeq" id="WP_203413227.1">
    <property type="nucleotide sequence ID" value="NZ_CP060244.1"/>
</dbReference>
<dbReference type="InterPro" id="IPR036206">
    <property type="entry name" value="ThiamineP_synth_sf"/>
</dbReference>
<accession>A0A7H1NTB4</accession>
<dbReference type="AlphaFoldDB" id="A0A7H1NTB4"/>
<dbReference type="GO" id="GO:0004789">
    <property type="term" value="F:thiamine-phosphate diphosphorylase activity"/>
    <property type="evidence" value="ECO:0007669"/>
    <property type="project" value="UniProtKB-EC"/>
</dbReference>
<proteinExistence type="predicted"/>
<evidence type="ECO:0000259" key="3">
    <source>
        <dbReference type="Pfam" id="PF02581"/>
    </source>
</evidence>
<dbReference type="GO" id="GO:0009228">
    <property type="term" value="P:thiamine biosynthetic process"/>
    <property type="evidence" value="ECO:0007669"/>
    <property type="project" value="UniProtKB-KW"/>
</dbReference>
<sequence>MQTSTQLYLITPVNLDLTTFPKLLEKILHALPIAAVQLCLTTEMQRNSPLSAIETLLPIVQNHGCAFLLRDHVELALKTGCDGLHLSHFDVEKIKTIRKKHDTFQIGVSCQNSRHLAMEAGEAGADYVSFREPSTPFSEGNKVHPPSSAFIELLSWWSDVMEIPAVAEGDISTENALDFVKTGVDFLAVQDKIWTHPEGALKALETIDNIIKNNTKNSPTDRPL</sequence>